<feature type="compositionally biased region" description="Acidic residues" evidence="1">
    <location>
        <begin position="243"/>
        <end position="257"/>
    </location>
</feature>
<gene>
    <name evidence="2" type="ORF">LCGC14_2790750</name>
</gene>
<feature type="region of interest" description="Disordered" evidence="1">
    <location>
        <begin position="176"/>
        <end position="286"/>
    </location>
</feature>
<feature type="compositionally biased region" description="Acidic residues" evidence="1">
    <location>
        <begin position="207"/>
        <end position="221"/>
    </location>
</feature>
<name>A0A0F9BGY6_9ZZZZ</name>
<feature type="compositionally biased region" description="Basic and acidic residues" evidence="1">
    <location>
        <begin position="176"/>
        <end position="206"/>
    </location>
</feature>
<protein>
    <submittedName>
        <fullName evidence="2">Uncharacterized protein</fullName>
    </submittedName>
</protein>
<evidence type="ECO:0000313" key="2">
    <source>
        <dbReference type="EMBL" id="KKK83701.1"/>
    </source>
</evidence>
<feature type="non-terminal residue" evidence="2">
    <location>
        <position position="1"/>
    </location>
</feature>
<feature type="compositionally biased region" description="Basic and acidic residues" evidence="1">
    <location>
        <begin position="222"/>
        <end position="242"/>
    </location>
</feature>
<dbReference type="AlphaFoldDB" id="A0A0F9BGY6"/>
<evidence type="ECO:0000256" key="1">
    <source>
        <dbReference type="SAM" id="MobiDB-lite"/>
    </source>
</evidence>
<feature type="region of interest" description="Disordered" evidence="1">
    <location>
        <begin position="331"/>
        <end position="366"/>
    </location>
</feature>
<comment type="caution">
    <text evidence="2">The sequence shown here is derived from an EMBL/GenBank/DDBJ whole genome shotgun (WGS) entry which is preliminary data.</text>
</comment>
<feature type="compositionally biased region" description="Basic and acidic residues" evidence="1">
    <location>
        <begin position="258"/>
        <end position="270"/>
    </location>
</feature>
<accession>A0A0F9BGY6</accession>
<dbReference type="EMBL" id="LAZR01052100">
    <property type="protein sequence ID" value="KKK83701.1"/>
    <property type="molecule type" value="Genomic_DNA"/>
</dbReference>
<proteinExistence type="predicted"/>
<sequence>WNQCAYWKDVIAEMIEGKMTAVGTLCLDLSEAGNEGMANIKHTLRYAADFPALKEVYCGISVNGDGETERKTKTIDGQESEVNDVTVITKAGADLVTQPARGGKILGLLESIQNSKDPQEGNTIMKKALREALAKIAKRFKVLSEAEDTSAQGVLDTLKESATQLKVVAAANGTKLKEADDDEKKKEVEDYEKKKQEVEDYEKKDEADDDEKKDEADDDEKKDEADDDEKKKEVEDYEKKDEADDDEKKDEADDDKYMDESKGGRKESAKVRGLRGQLKEARAKLDTQSIARSIKEAGMEGEVTVEELAAFAPAQRKVMLGWKRQMNEVSGFSPIGTTQRGAGARGGSKLGESFVSGVASRTGTQG</sequence>
<organism evidence="2">
    <name type="scientific">marine sediment metagenome</name>
    <dbReference type="NCBI Taxonomy" id="412755"/>
    <lineage>
        <taxon>unclassified sequences</taxon>
        <taxon>metagenomes</taxon>
        <taxon>ecological metagenomes</taxon>
    </lineage>
</organism>
<reference evidence="2" key="1">
    <citation type="journal article" date="2015" name="Nature">
        <title>Complex archaea that bridge the gap between prokaryotes and eukaryotes.</title>
        <authorList>
            <person name="Spang A."/>
            <person name="Saw J.H."/>
            <person name="Jorgensen S.L."/>
            <person name="Zaremba-Niedzwiedzka K."/>
            <person name="Martijn J."/>
            <person name="Lind A.E."/>
            <person name="van Eijk R."/>
            <person name="Schleper C."/>
            <person name="Guy L."/>
            <person name="Ettema T.J."/>
        </authorList>
    </citation>
    <scope>NUCLEOTIDE SEQUENCE</scope>
</reference>